<feature type="transmembrane region" description="Helical" evidence="7">
    <location>
        <begin position="91"/>
        <end position="115"/>
    </location>
</feature>
<keyword evidence="3 7" id="KW-0812">Transmembrane</keyword>
<keyword evidence="2" id="KW-0813">Transport</keyword>
<dbReference type="AlphaFoldDB" id="A0A7C8YNF3"/>
<dbReference type="SUPFAM" id="SSF103441">
    <property type="entry name" value="PetM subunit of the cytochrome b6f complex"/>
    <property type="match status" value="1"/>
</dbReference>
<evidence type="ECO:0008006" key="9">
    <source>
        <dbReference type="Google" id="ProtNLM"/>
    </source>
</evidence>
<evidence type="ECO:0000256" key="3">
    <source>
        <dbReference type="ARBA" id="ARBA00022692"/>
    </source>
</evidence>
<evidence type="ECO:0000256" key="7">
    <source>
        <dbReference type="SAM" id="Phobius"/>
    </source>
</evidence>
<proteinExistence type="inferred from homology"/>
<organism evidence="8">
    <name type="scientific">Opuntia streptacantha</name>
    <name type="common">Prickly pear cactus</name>
    <name type="synonym">Opuntia cardona</name>
    <dbReference type="NCBI Taxonomy" id="393608"/>
    <lineage>
        <taxon>Eukaryota</taxon>
        <taxon>Viridiplantae</taxon>
        <taxon>Streptophyta</taxon>
        <taxon>Embryophyta</taxon>
        <taxon>Tracheophyta</taxon>
        <taxon>Spermatophyta</taxon>
        <taxon>Magnoliopsida</taxon>
        <taxon>eudicotyledons</taxon>
        <taxon>Gunneridae</taxon>
        <taxon>Pentapetalae</taxon>
        <taxon>Caryophyllales</taxon>
        <taxon>Cactineae</taxon>
        <taxon>Cactaceae</taxon>
        <taxon>Opuntioideae</taxon>
        <taxon>Opuntia</taxon>
    </lineage>
</organism>
<keyword evidence="4" id="KW-0249">Electron transport</keyword>
<comment type="subcellular location">
    <subcellularLocation>
        <location evidence="1">Membrane</location>
        <topology evidence="1">Single-pass membrane protein</topology>
    </subcellularLocation>
</comment>
<name>A0A7C8YNF3_OPUST</name>
<evidence type="ECO:0000256" key="5">
    <source>
        <dbReference type="ARBA" id="ARBA00022989"/>
    </source>
</evidence>
<dbReference type="HAMAP" id="MF_00396">
    <property type="entry name" value="Cytb6_f_PetM"/>
    <property type="match status" value="1"/>
</dbReference>
<sequence length="125" mass="13327">MATIMSSCTTIVPATVKLTNYNAKQRRRKVAYIKGLNSYGGLMDHNMMSAVGKPISSAHYFAKVVCSLRLQSVRRPGGSAMAATCNAASEIFTIAAVMNVLVLVGVAVGFVLLRIEAALEESESK</sequence>
<protein>
    <recommendedName>
        <fullName evidence="9">Cytochrome b6-f complex subunit 7</fullName>
    </recommendedName>
</protein>
<dbReference type="GO" id="GO:0009512">
    <property type="term" value="C:cytochrome b6f complex"/>
    <property type="evidence" value="ECO:0007669"/>
    <property type="project" value="InterPro"/>
</dbReference>
<dbReference type="Pfam" id="PF08041">
    <property type="entry name" value="PetM"/>
    <property type="match status" value="1"/>
</dbReference>
<keyword evidence="5 7" id="KW-1133">Transmembrane helix</keyword>
<evidence type="ECO:0000256" key="2">
    <source>
        <dbReference type="ARBA" id="ARBA00022448"/>
    </source>
</evidence>
<dbReference type="GO" id="GO:0016020">
    <property type="term" value="C:membrane"/>
    <property type="evidence" value="ECO:0007669"/>
    <property type="project" value="UniProtKB-SubCell"/>
</dbReference>
<accession>A0A7C8YNF3</accession>
<keyword evidence="6 7" id="KW-0472">Membrane</keyword>
<reference evidence="8" key="2">
    <citation type="submission" date="2020-07" db="EMBL/GenBank/DDBJ databases">
        <authorList>
            <person name="Vera ALvarez R."/>
            <person name="Arias-Moreno D.M."/>
            <person name="Jimenez-Jacinto V."/>
            <person name="Jimenez-Bremont J.F."/>
            <person name="Swaminathan K."/>
            <person name="Moose S.P."/>
            <person name="Guerrero-Gonzalez M.L."/>
            <person name="Marino-Ramirez L."/>
            <person name="Landsman D."/>
            <person name="Rodriguez-Kessler M."/>
            <person name="Delgado-Sanchez P."/>
        </authorList>
    </citation>
    <scope>NUCLEOTIDE SEQUENCE</scope>
    <source>
        <tissue evidence="8">Cladode</tissue>
    </source>
</reference>
<reference evidence="8" key="1">
    <citation type="journal article" date="2013" name="J. Plant Res.">
        <title>Effect of fungi and light on seed germination of three Opuntia species from semiarid lands of central Mexico.</title>
        <authorList>
            <person name="Delgado-Sanchez P."/>
            <person name="Jimenez-Bremont J.F."/>
            <person name="Guerrero-Gonzalez Mde L."/>
            <person name="Flores J."/>
        </authorList>
    </citation>
    <scope>NUCLEOTIDE SEQUENCE</scope>
    <source>
        <tissue evidence="8">Cladode</tissue>
    </source>
</reference>
<dbReference type="InterPro" id="IPR053333">
    <property type="entry name" value="Cytochrome_b6-f_sub7"/>
</dbReference>
<dbReference type="InterPro" id="IPR012595">
    <property type="entry name" value="PetM_cyt_b6/f_cplx_su7"/>
</dbReference>
<evidence type="ECO:0000256" key="1">
    <source>
        <dbReference type="ARBA" id="ARBA00004167"/>
    </source>
</evidence>
<dbReference type="EMBL" id="GISG01039858">
    <property type="protein sequence ID" value="MBA4622694.1"/>
    <property type="molecule type" value="Transcribed_RNA"/>
</dbReference>
<evidence type="ECO:0000313" key="8">
    <source>
        <dbReference type="EMBL" id="MBA4622694.1"/>
    </source>
</evidence>
<evidence type="ECO:0000256" key="4">
    <source>
        <dbReference type="ARBA" id="ARBA00022982"/>
    </source>
</evidence>
<evidence type="ECO:0000256" key="6">
    <source>
        <dbReference type="ARBA" id="ARBA00023136"/>
    </source>
</evidence>
<dbReference type="PANTHER" id="PTHR34951:SF1">
    <property type="entry name" value="B6F COMPLEX SUBUNIT, PUTATIVE, EXPRESSED-RELATED"/>
    <property type="match status" value="1"/>
</dbReference>
<dbReference type="PANTHER" id="PTHR34951">
    <property type="entry name" value="B6F COMPLEX SUBUNIT, PUTATIVE, EXPRESSED-RELATED"/>
    <property type="match status" value="1"/>
</dbReference>